<accession>A0A286Q1U0</accession>
<dbReference type="GeneID" id="130740752"/>
<dbReference type="PANTHER" id="PTHR48046:SF7">
    <property type="entry name" value="UDP-GLYCOSYLTRANSFERASE 72E1"/>
    <property type="match status" value="1"/>
</dbReference>
<dbReference type="PROSITE" id="PS00375">
    <property type="entry name" value="UDPGT"/>
    <property type="match status" value="1"/>
</dbReference>
<dbReference type="InterPro" id="IPR002213">
    <property type="entry name" value="UDP_glucos_trans"/>
</dbReference>
<keyword evidence="3 4" id="KW-0808">Transferase</keyword>
<dbReference type="KEGG" id="lja:130740752"/>
<protein>
    <recommendedName>
        <fullName evidence="5">Glycosyltransferase</fullName>
        <ecNumber evidence="5">2.4.1.-</ecNumber>
    </recommendedName>
</protein>
<proteinExistence type="evidence at transcript level"/>
<evidence type="ECO:0000256" key="5">
    <source>
        <dbReference type="RuleBase" id="RU362057"/>
    </source>
</evidence>
<comment type="similarity">
    <text evidence="1 4">Belongs to the UDP-glycosyltransferase family.</text>
</comment>
<keyword evidence="2 4" id="KW-0328">Glycosyltransferase</keyword>
<evidence type="ECO:0000256" key="3">
    <source>
        <dbReference type="ARBA" id="ARBA00022679"/>
    </source>
</evidence>
<dbReference type="EC" id="2.4.1.-" evidence="5"/>
<organism evidence="6">
    <name type="scientific">Lotus japonicus</name>
    <name type="common">Lotus corniculatus var. japonicus</name>
    <dbReference type="NCBI Taxonomy" id="34305"/>
    <lineage>
        <taxon>Eukaryota</taxon>
        <taxon>Viridiplantae</taxon>
        <taxon>Streptophyta</taxon>
        <taxon>Embryophyta</taxon>
        <taxon>Tracheophyta</taxon>
        <taxon>Spermatophyta</taxon>
        <taxon>Magnoliopsida</taxon>
        <taxon>eudicotyledons</taxon>
        <taxon>Gunneridae</taxon>
        <taxon>Pentapetalae</taxon>
        <taxon>rosids</taxon>
        <taxon>fabids</taxon>
        <taxon>Fabales</taxon>
        <taxon>Fabaceae</taxon>
        <taxon>Papilionoideae</taxon>
        <taxon>50 kb inversion clade</taxon>
        <taxon>NPAAA clade</taxon>
        <taxon>Hologalegina</taxon>
        <taxon>robinioid clade</taxon>
        <taxon>Loteae</taxon>
        <taxon>Lotus</taxon>
    </lineage>
</organism>
<dbReference type="Pfam" id="PF00201">
    <property type="entry name" value="UDPGT"/>
    <property type="match status" value="1"/>
</dbReference>
<dbReference type="EMBL" id="KT895084">
    <property type="protein sequence ID" value="AOG18240.1"/>
    <property type="molecule type" value="mRNA"/>
</dbReference>
<dbReference type="AlphaFoldDB" id="A0A286Q1U0"/>
<evidence type="ECO:0000256" key="2">
    <source>
        <dbReference type="ARBA" id="ARBA00022676"/>
    </source>
</evidence>
<dbReference type="GO" id="GO:0047209">
    <property type="term" value="F:coniferyl-alcohol glucosyltransferase activity"/>
    <property type="evidence" value="ECO:0007669"/>
    <property type="project" value="TreeGrafter"/>
</dbReference>
<evidence type="ECO:0000256" key="4">
    <source>
        <dbReference type="RuleBase" id="RU003718"/>
    </source>
</evidence>
<dbReference type="Gene3D" id="3.40.50.2000">
    <property type="entry name" value="Glycogen Phosphorylase B"/>
    <property type="match status" value="2"/>
</dbReference>
<dbReference type="CDD" id="cd03784">
    <property type="entry name" value="GT1_Gtf-like"/>
    <property type="match status" value="1"/>
</dbReference>
<dbReference type="PANTHER" id="PTHR48046">
    <property type="entry name" value="UDP-GLYCOSYLTRANSFERASE 72E1"/>
    <property type="match status" value="1"/>
</dbReference>
<dbReference type="InterPro" id="IPR035595">
    <property type="entry name" value="UDP_glycos_trans_CS"/>
</dbReference>
<feature type="non-terminal residue" evidence="6">
    <location>
        <position position="1"/>
    </location>
</feature>
<dbReference type="FunFam" id="3.40.50.2000:FF:000051">
    <property type="entry name" value="Glycosyltransferase"/>
    <property type="match status" value="1"/>
</dbReference>
<dbReference type="RefSeq" id="XP_057449419.1">
    <property type="nucleotide sequence ID" value="XM_057593436.1"/>
</dbReference>
<dbReference type="SUPFAM" id="SSF53756">
    <property type="entry name" value="UDP-Glycosyltransferase/glycogen phosphorylase"/>
    <property type="match status" value="1"/>
</dbReference>
<dbReference type="OrthoDB" id="5835829at2759"/>
<evidence type="ECO:0000313" key="6">
    <source>
        <dbReference type="EMBL" id="AOG18240.1"/>
    </source>
</evidence>
<name>A0A286Q1U0_LOTJA</name>
<sequence>MSLGHGRATRNATSISNIEAVTAMVMATKPHAALLASPGMGHLIPTVELGKRLLTHHGFDVTIFVVTTDSSTTTSQTLQQTSNLTALNIVVLPPVDLSTKLVLDPSVGTQIVLTILESIPLLRSFFLSMKLPPSALIVDLFGTVAIPLARELGMSTYIFLATSAWFSAVTIYLPFMDKEMEERHAYKHEPLFIPGCEPVRFEDTLESFLSPDGPMYQLGYLPVAKEVVSADGILINTWQDLEPAATNAVRKHEILGRFSNGPVYPVGPLVRTVGLKPKHGEDQDEVLCWLDKQSTGSVIYVSFGSGGTMSKGQIREIALGLELSQQWFIWVVRPPVEDDVSGAFFGLENKITSVYLPEGFVKRTHKAGVVVPMWAPQAEILEHPATGGFVTHCGWNSVLESVLNGVPMVAWPLYSEQKMNAFMLSEELGVAVRVKEAEEEGGVVCKEQIADLVRRVMVGEEGLGMRARVKELKLSGDKALSKFGSSHEWLCQMTKDCELHHKFSTAKV</sequence>
<evidence type="ECO:0000256" key="1">
    <source>
        <dbReference type="ARBA" id="ARBA00009995"/>
    </source>
</evidence>
<reference evidence="6" key="1">
    <citation type="submission" date="2015-10" db="EMBL/GenBank/DDBJ databases">
        <title>Molecular cloning and biochemical characterization of flavonoids udp-glycosyltransferases from soybean.</title>
        <authorList>
            <person name="Yin Q."/>
            <person name="Pang Y."/>
        </authorList>
    </citation>
    <scope>NUCLEOTIDE SEQUENCE</scope>
</reference>